<evidence type="ECO:0000259" key="4">
    <source>
        <dbReference type="Pfam" id="PF19033"/>
    </source>
</evidence>
<dbReference type="InterPro" id="IPR043989">
    <property type="entry name" value="CCZ1/INTU/HSP4_longin_3"/>
</dbReference>
<name>A0A131Y2U9_IXORI</name>
<dbReference type="Pfam" id="PF19033">
    <property type="entry name" value="Intu_longin_3"/>
    <property type="match status" value="1"/>
</dbReference>
<accession>A0A131Y2U9</accession>
<dbReference type="GO" id="GO:0035658">
    <property type="term" value="C:Mon1-Ccz1 complex"/>
    <property type="evidence" value="ECO:0007669"/>
    <property type="project" value="InterPro"/>
</dbReference>
<dbReference type="PANTHER" id="PTHR13056:SF0">
    <property type="entry name" value="VACUOLAR FUSION PROTEIN CCZ1 HOMOLOG-RELATED"/>
    <property type="match status" value="1"/>
</dbReference>
<reference evidence="5" key="1">
    <citation type="submission" date="2016-02" db="EMBL/GenBank/DDBJ databases">
        <title>RNAseq analyses of the midgut from blood- or serum-fed Ixodes ricinus ticks.</title>
        <authorList>
            <person name="Perner J."/>
            <person name="Provaznik J."/>
            <person name="Schrenkova J."/>
            <person name="Urbanova V."/>
            <person name="Ribeiro J.M."/>
            <person name="Kopacek P."/>
        </authorList>
    </citation>
    <scope>NUCLEOTIDE SEQUENCE</scope>
    <source>
        <tissue evidence="5">Gut</tissue>
    </source>
</reference>
<dbReference type="PANTHER" id="PTHR13056">
    <property type="entry name" value="VACUOLAR FUSION PROTEIN CCZ1 HOMOLOG-RELATED"/>
    <property type="match status" value="1"/>
</dbReference>
<evidence type="ECO:0000313" key="5">
    <source>
        <dbReference type="EMBL" id="JAP72346.1"/>
    </source>
</evidence>
<feature type="domain" description="CCZ1/INTU/HSP4 first Longin" evidence="2">
    <location>
        <begin position="9"/>
        <end position="134"/>
    </location>
</feature>
<protein>
    <submittedName>
        <fullName evidence="5">Putative myrosinase</fullName>
    </submittedName>
</protein>
<comment type="similarity">
    <text evidence="1">Belongs to the CCZ1 family.</text>
</comment>
<evidence type="ECO:0000256" key="1">
    <source>
        <dbReference type="ARBA" id="ARBA00005352"/>
    </source>
</evidence>
<evidence type="ECO:0000259" key="2">
    <source>
        <dbReference type="Pfam" id="PF19031"/>
    </source>
</evidence>
<feature type="domain" description="CCZ1/INTU/HPS4 third Longin" evidence="4">
    <location>
        <begin position="357"/>
        <end position="451"/>
    </location>
</feature>
<dbReference type="Pfam" id="PF19031">
    <property type="entry name" value="Intu_longin_1"/>
    <property type="match status" value="1"/>
</dbReference>
<organism evidence="5">
    <name type="scientific">Ixodes ricinus</name>
    <name type="common">Common tick</name>
    <name type="synonym">Acarus ricinus</name>
    <dbReference type="NCBI Taxonomy" id="34613"/>
    <lineage>
        <taxon>Eukaryota</taxon>
        <taxon>Metazoa</taxon>
        <taxon>Ecdysozoa</taxon>
        <taxon>Arthropoda</taxon>
        <taxon>Chelicerata</taxon>
        <taxon>Arachnida</taxon>
        <taxon>Acari</taxon>
        <taxon>Parasitiformes</taxon>
        <taxon>Ixodida</taxon>
        <taxon>Ixodoidea</taxon>
        <taxon>Ixodidae</taxon>
        <taxon>Ixodinae</taxon>
        <taxon>Ixodes</taxon>
    </lineage>
</organism>
<dbReference type="EMBL" id="GEFM01003450">
    <property type="protein sequence ID" value="JAP72346.1"/>
    <property type="molecule type" value="mRNA"/>
</dbReference>
<dbReference type="InterPro" id="IPR043988">
    <property type="entry name" value="CCZ1/INTU_longin_2"/>
</dbReference>
<dbReference type="InterPro" id="IPR013176">
    <property type="entry name" value="Ccz1"/>
</dbReference>
<dbReference type="Pfam" id="PF19032">
    <property type="entry name" value="Intu_longin_2"/>
    <property type="match status" value="1"/>
</dbReference>
<evidence type="ECO:0000259" key="3">
    <source>
        <dbReference type="Pfam" id="PF19032"/>
    </source>
</evidence>
<dbReference type="AlphaFoldDB" id="A0A131Y2U9"/>
<dbReference type="InterPro" id="IPR043987">
    <property type="entry name" value="CCZ1/INTU/HSP4_longin_1"/>
</dbReference>
<feature type="domain" description="CCZ1/INTU second Longin" evidence="3">
    <location>
        <begin position="202"/>
        <end position="332"/>
    </location>
</feature>
<proteinExistence type="evidence at transcript level"/>
<dbReference type="GO" id="GO:0016192">
    <property type="term" value="P:vesicle-mediated transport"/>
    <property type="evidence" value="ECO:0007669"/>
    <property type="project" value="InterPro"/>
</dbReference>
<sequence length="463" mass="53346">MTTKTQVYLQNFFIYNPTYGQKEDEEHKKIIYYYPENAEQDVKLRNVGLCEALVSFTQTFSPSTPCEVLHTQRTRQFFLQPEENFWMVMTVGLPTQQKTRGGQLYVEHLSEDIQDNVYQAVLEAVYKTFRMFVGSLSDLLSDKSNKEVIRDYFDKHVPRLRLQHADILDIFRGIQFLPLDKHSFLKVQCFINHLESRFRQLKYSVFLCNDLLVWSGLDQGDMQVLYQYLVHSVLQTAVESELLPGFSLSPRQSASTSQSRFLYGPVDDEATLSRIQRVYIAADCAADCDRAADREQCYLLVFRAYSATLCLLVRATGDDMTQPFLKELDAYLASELTALANDIGKHCTKLSGLSSMDQQSKYIYFNRMNLAQKSTVHSERRAGIVVPSELVRFLADINEDLAQVEEAGELVAKTTSEWWVVGKFSDQREFYVILNQKSANIIQISDEVKRLCASQFQNIFFLD</sequence>